<dbReference type="Pfam" id="PF16845">
    <property type="entry name" value="SQAPI"/>
    <property type="match status" value="1"/>
</dbReference>
<dbReference type="PROSITE" id="PS00287">
    <property type="entry name" value="CYSTATIN"/>
    <property type="match status" value="1"/>
</dbReference>
<reference evidence="5 6" key="1">
    <citation type="journal article" date="2017" name="Plant Biotechnol. J.">
        <title>A comprehensive draft genome sequence for lupin (Lupinus angustifolius), an emerging health food: insights into plant-microbe interactions and legume evolution.</title>
        <authorList>
            <person name="Hane J.K."/>
            <person name="Ming Y."/>
            <person name="Kamphuis L.G."/>
            <person name="Nelson M.N."/>
            <person name="Garg G."/>
            <person name="Atkins C.A."/>
            <person name="Bayer P.E."/>
            <person name="Bravo A."/>
            <person name="Bringans S."/>
            <person name="Cannon S."/>
            <person name="Edwards D."/>
            <person name="Foley R."/>
            <person name="Gao L.L."/>
            <person name="Harrison M.J."/>
            <person name="Huang W."/>
            <person name="Hurgobin B."/>
            <person name="Li S."/>
            <person name="Liu C.W."/>
            <person name="McGrath A."/>
            <person name="Morahan G."/>
            <person name="Murray J."/>
            <person name="Weller J."/>
            <person name="Jian J."/>
            <person name="Singh K.B."/>
        </authorList>
    </citation>
    <scope>NUCLEOTIDE SEQUENCE [LARGE SCALE GENOMIC DNA]</scope>
    <source>
        <strain evidence="6">cv. Tanjil</strain>
        <tissue evidence="5">Whole plant</tissue>
    </source>
</reference>
<dbReference type="PANTHER" id="PTHR47364:SF2">
    <property type="entry name" value="CYSTEINE PROTEINASE INHIBITOR 5"/>
    <property type="match status" value="1"/>
</dbReference>
<keyword evidence="2" id="KW-0789">Thiol protease inhibitor</keyword>
<dbReference type="EMBL" id="CM007379">
    <property type="protein sequence ID" value="OIV91844.1"/>
    <property type="molecule type" value="Genomic_DNA"/>
</dbReference>
<evidence type="ECO:0000256" key="2">
    <source>
        <dbReference type="ARBA" id="ARBA00022704"/>
    </source>
</evidence>
<dbReference type="InterPro" id="IPR018073">
    <property type="entry name" value="Prot_inh_cystat_CS"/>
</dbReference>
<protein>
    <recommendedName>
        <fullName evidence="4">Cystatin domain-containing protein</fullName>
    </recommendedName>
</protein>
<evidence type="ECO:0000313" key="5">
    <source>
        <dbReference type="EMBL" id="OIV91844.1"/>
    </source>
</evidence>
<proteinExistence type="predicted"/>
<sequence>MRHHNLNILSIILFLSFSAVAIAGRYGGWAAINDINDTHVKEIADFAVTEHNKQSGENLKLESVIKGETQVVSGTNYRIVLSANDGTASKKYQATVYEKPWAHYRNLTSFDPALN</sequence>
<feature type="signal peptide" evidence="3">
    <location>
        <begin position="1"/>
        <end position="23"/>
    </location>
</feature>
<dbReference type="SUPFAM" id="SSF54403">
    <property type="entry name" value="Cystatin/monellin"/>
    <property type="match status" value="1"/>
</dbReference>
<evidence type="ECO:0000259" key="4">
    <source>
        <dbReference type="SMART" id="SM00043"/>
    </source>
</evidence>
<evidence type="ECO:0000256" key="1">
    <source>
        <dbReference type="ARBA" id="ARBA00022690"/>
    </source>
</evidence>
<feature type="chain" id="PRO_5020035949" description="Cystatin domain-containing protein" evidence="3">
    <location>
        <begin position="24"/>
        <end position="115"/>
    </location>
</feature>
<gene>
    <name evidence="5" type="ORF">TanjilG_17836</name>
</gene>
<dbReference type="Gene3D" id="3.10.450.10">
    <property type="match status" value="1"/>
</dbReference>
<dbReference type="GO" id="GO:0004869">
    <property type="term" value="F:cysteine-type endopeptidase inhibitor activity"/>
    <property type="evidence" value="ECO:0007669"/>
    <property type="project" value="UniProtKB-KW"/>
</dbReference>
<dbReference type="KEGG" id="lang:109334070"/>
<feature type="domain" description="Cystatin" evidence="4">
    <location>
        <begin position="24"/>
        <end position="113"/>
    </location>
</feature>
<dbReference type="InterPro" id="IPR000010">
    <property type="entry name" value="Cystatin_dom"/>
</dbReference>
<dbReference type="CDD" id="cd00042">
    <property type="entry name" value="CY"/>
    <property type="match status" value="1"/>
</dbReference>
<evidence type="ECO:0000256" key="3">
    <source>
        <dbReference type="SAM" id="SignalP"/>
    </source>
</evidence>
<name>A0A4P1QPV7_LUPAN</name>
<dbReference type="InterPro" id="IPR046350">
    <property type="entry name" value="Cystatin_sf"/>
</dbReference>
<dbReference type="PANTHER" id="PTHR47364">
    <property type="entry name" value="CYSTEINE PROTEINASE INHIBITOR 5"/>
    <property type="match status" value="1"/>
</dbReference>
<dbReference type="AlphaFoldDB" id="A0A4P1QPV7"/>
<evidence type="ECO:0000313" key="6">
    <source>
        <dbReference type="Proteomes" id="UP000188354"/>
    </source>
</evidence>
<organism evidence="5 6">
    <name type="scientific">Lupinus angustifolius</name>
    <name type="common">Narrow-leaved blue lupine</name>
    <dbReference type="NCBI Taxonomy" id="3871"/>
    <lineage>
        <taxon>Eukaryota</taxon>
        <taxon>Viridiplantae</taxon>
        <taxon>Streptophyta</taxon>
        <taxon>Embryophyta</taxon>
        <taxon>Tracheophyta</taxon>
        <taxon>Spermatophyta</taxon>
        <taxon>Magnoliopsida</taxon>
        <taxon>eudicotyledons</taxon>
        <taxon>Gunneridae</taxon>
        <taxon>Pentapetalae</taxon>
        <taxon>rosids</taxon>
        <taxon>fabids</taxon>
        <taxon>Fabales</taxon>
        <taxon>Fabaceae</taxon>
        <taxon>Papilionoideae</taxon>
        <taxon>50 kb inversion clade</taxon>
        <taxon>genistoids sensu lato</taxon>
        <taxon>core genistoids</taxon>
        <taxon>Genisteae</taxon>
        <taxon>Lupinus</taxon>
    </lineage>
</organism>
<dbReference type="Gramene" id="OIV91844">
    <property type="protein sequence ID" value="OIV91844"/>
    <property type="gene ID" value="TanjilG_17836"/>
</dbReference>
<keyword evidence="1" id="KW-0646">Protease inhibitor</keyword>
<dbReference type="SMART" id="SM00043">
    <property type="entry name" value="CY"/>
    <property type="match status" value="1"/>
</dbReference>
<dbReference type="OrthoDB" id="2016588at2759"/>
<accession>A0A4P1QPV7</accession>
<keyword evidence="6" id="KW-1185">Reference proteome</keyword>
<keyword evidence="3" id="KW-0732">Signal</keyword>
<dbReference type="Proteomes" id="UP000188354">
    <property type="component" value="Chromosome LG19"/>
</dbReference>